<comment type="caution">
    <text evidence="1">The sequence shown here is derived from an EMBL/GenBank/DDBJ whole genome shotgun (WGS) entry which is preliminary data.</text>
</comment>
<dbReference type="AlphaFoldDB" id="A0AAV1SES2"/>
<name>A0AAV1SES2_9ROSI</name>
<dbReference type="Proteomes" id="UP001314170">
    <property type="component" value="Unassembled WGS sequence"/>
</dbReference>
<dbReference type="GO" id="GO:0030983">
    <property type="term" value="F:mismatched DNA binding"/>
    <property type="evidence" value="ECO:0007669"/>
    <property type="project" value="InterPro"/>
</dbReference>
<dbReference type="Gene3D" id="3.40.1170.10">
    <property type="entry name" value="DNA repair protein MutS, domain I"/>
    <property type="match status" value="1"/>
</dbReference>
<dbReference type="EMBL" id="CAWUPB010001176">
    <property type="protein sequence ID" value="CAK7349780.1"/>
    <property type="molecule type" value="Genomic_DNA"/>
</dbReference>
<sequence>PRAVRIFDRRVMVKMQPSLQSHTSTALRQLGNGSNGLSSVSISKNNFETIAQDLLLERTDHTLELYEGSGSNWRLVKSGTLGNLGSFKDVLFANNEMQDSPVLVALCPNFRENGALLG</sequence>
<organism evidence="1 2">
    <name type="scientific">Dovyalis caffra</name>
    <dbReference type="NCBI Taxonomy" id="77055"/>
    <lineage>
        <taxon>Eukaryota</taxon>
        <taxon>Viridiplantae</taxon>
        <taxon>Streptophyta</taxon>
        <taxon>Embryophyta</taxon>
        <taxon>Tracheophyta</taxon>
        <taxon>Spermatophyta</taxon>
        <taxon>Magnoliopsida</taxon>
        <taxon>eudicotyledons</taxon>
        <taxon>Gunneridae</taxon>
        <taxon>Pentapetalae</taxon>
        <taxon>rosids</taxon>
        <taxon>fabids</taxon>
        <taxon>Malpighiales</taxon>
        <taxon>Salicaceae</taxon>
        <taxon>Flacourtieae</taxon>
        <taxon>Dovyalis</taxon>
    </lineage>
</organism>
<keyword evidence="2" id="KW-1185">Reference proteome</keyword>
<gene>
    <name evidence="1" type="ORF">DCAF_LOCUS22501</name>
</gene>
<accession>A0AAV1SES2</accession>
<dbReference type="InterPro" id="IPR016151">
    <property type="entry name" value="DNA_mismatch_repair_MutS_N"/>
</dbReference>
<evidence type="ECO:0000313" key="2">
    <source>
        <dbReference type="Proteomes" id="UP001314170"/>
    </source>
</evidence>
<feature type="non-terminal residue" evidence="1">
    <location>
        <position position="1"/>
    </location>
</feature>
<reference evidence="1 2" key="1">
    <citation type="submission" date="2024-01" db="EMBL/GenBank/DDBJ databases">
        <authorList>
            <person name="Waweru B."/>
        </authorList>
    </citation>
    <scope>NUCLEOTIDE SEQUENCE [LARGE SCALE GENOMIC DNA]</scope>
</reference>
<dbReference type="GO" id="GO:0005524">
    <property type="term" value="F:ATP binding"/>
    <property type="evidence" value="ECO:0007669"/>
    <property type="project" value="InterPro"/>
</dbReference>
<proteinExistence type="predicted"/>
<dbReference type="GO" id="GO:0006298">
    <property type="term" value="P:mismatch repair"/>
    <property type="evidence" value="ECO:0007669"/>
    <property type="project" value="InterPro"/>
</dbReference>
<evidence type="ECO:0000313" key="1">
    <source>
        <dbReference type="EMBL" id="CAK7349780.1"/>
    </source>
</evidence>
<protein>
    <submittedName>
        <fullName evidence="1">Uncharacterized protein</fullName>
    </submittedName>
</protein>